<comment type="pathway">
    <text evidence="6">Glycan metabolism; bacterial cellulose biosynthesis.</text>
</comment>
<dbReference type="Pfam" id="PF03170">
    <property type="entry name" value="BcsB"/>
    <property type="match status" value="1"/>
</dbReference>
<gene>
    <name evidence="7" type="ORF">NHN17_14645</name>
</gene>
<sequence length="702" mass="78357">MKRYLILIYGLLFSAISLAQTVNVPLSFILPEGQDSTLRGQWDKLSFPLTILEDQQVNNIKVALSLTHSGNIDLAHLWVNLGDKPIANIQLQPNGISQQIVVNLSQALLERYGNIMTISVRHQLPASLSLAEQRLEASEAVTKVLAQQSYIELDFTKTTAESTLADFSALIMSGQLHDKPIQLVSQIPGNTEAALSIASQLVQGWTLRSGSKSYLYQYFDQQTQGIPDSKDELDKPSSKVQLVFGLPEQFKTMNILPSAHLAGIQGPYLGLVQQQGSNQWLLIVSGRDENELLEAAAYFANPSYPLPAYKFAVVGRYQQPGKAQLQSKGEYTISQFTPQQNFGQAPLVLPLVMPANSLFSPDEKAHINLLLAHPSVVPGEAAMVIRVNGDYANSMPLRASRWRETQHYRLSFPMNKLRPGLNKVSVELYGPEQTDSYSAAPMPFIAHIEKSSVLRLGAWVNYVTKFDQQLPADQLLFMTANNGRETQLTINYSEESQLTAIWQLLSHITWEAQRPMTELLVTENNTQRRPINLTFNVGNTLGVNPQSANENSGLLASLRHTLINSMAKMQNGQTAFSSRESTYDLEPNGSNTLYQYGTKQAYWQADSQFDQFARLTTANNGWRNIIFNADSDAIFNQEMMMYLNRQKSVAHGDIELATRSVEADKELARSGFIAYPYSLPIVLILLLLPLTLLIHRQLEKPL</sequence>
<reference evidence="7 8" key="1">
    <citation type="submission" date="2022-07" db="EMBL/GenBank/DDBJ databases">
        <title>Photobacterium pectinilyticum sp. nov., a marine bacterium isolated from surface seawater of Qingdao offshore.</title>
        <authorList>
            <person name="Wang X."/>
        </authorList>
    </citation>
    <scope>NUCLEOTIDE SEQUENCE [LARGE SCALE GENOMIC DNA]</scope>
    <source>
        <strain evidence="7 8">ZSDE20</strain>
    </source>
</reference>
<evidence type="ECO:0000256" key="6">
    <source>
        <dbReference type="RuleBase" id="RU365021"/>
    </source>
</evidence>
<name>A0ABT1N7S2_9GAMM</name>
<keyword evidence="4 6" id="KW-1133">Transmembrane helix</keyword>
<keyword evidence="5 6" id="KW-0472">Membrane</keyword>
<evidence type="ECO:0000256" key="3">
    <source>
        <dbReference type="ARBA" id="ARBA00022692"/>
    </source>
</evidence>
<keyword evidence="8" id="KW-1185">Reference proteome</keyword>
<dbReference type="PANTHER" id="PTHR39083">
    <property type="entry name" value="CYCLIC DI-GMP-BINDING PROTEIN"/>
    <property type="match status" value="1"/>
</dbReference>
<evidence type="ECO:0000313" key="8">
    <source>
        <dbReference type="Proteomes" id="UP001524460"/>
    </source>
</evidence>
<keyword evidence="6" id="KW-0732">Signal</keyword>
<comment type="subcellular location">
    <subcellularLocation>
        <location evidence="6">Cell inner membrane</location>
    </subcellularLocation>
    <subcellularLocation>
        <location evidence="1">Cell membrane</location>
        <topology evidence="1">Single-pass membrane protein</topology>
    </subcellularLocation>
</comment>
<dbReference type="Proteomes" id="UP001524460">
    <property type="component" value="Unassembled WGS sequence"/>
</dbReference>
<keyword evidence="6" id="KW-0973">c-di-GMP</keyword>
<protein>
    <recommendedName>
        <fullName evidence="6">Cyclic di-GMP-binding protein</fullName>
    </recommendedName>
    <alternativeName>
        <fullName evidence="6">Cellulose synthase regulatory subunit</fullName>
    </alternativeName>
</protein>
<dbReference type="Gene3D" id="2.60.120.260">
    <property type="entry name" value="Galactose-binding domain-like"/>
    <property type="match status" value="2"/>
</dbReference>
<feature type="chain" id="PRO_5044991372" description="Cyclic di-GMP-binding protein" evidence="6">
    <location>
        <begin position="20"/>
        <end position="702"/>
    </location>
</feature>
<feature type="transmembrane region" description="Helical" evidence="6">
    <location>
        <begin position="674"/>
        <end position="694"/>
    </location>
</feature>
<keyword evidence="2 6" id="KW-1003">Cell membrane</keyword>
<proteinExistence type="inferred from homology"/>
<keyword evidence="6" id="KW-0997">Cell inner membrane</keyword>
<comment type="function">
    <text evidence="6">Binds the cellulose synthase activator, bis-(3'-5') cyclic diguanylic acid (c-di-GMP).</text>
</comment>
<accession>A0ABT1N7S2</accession>
<dbReference type="PANTHER" id="PTHR39083:SF1">
    <property type="entry name" value="CYCLIC DI-GMP-BINDING PROTEIN"/>
    <property type="match status" value="1"/>
</dbReference>
<comment type="subunit">
    <text evidence="6">Tightly associated with the cellulose synthase catalytic subunit.</text>
</comment>
<dbReference type="EMBL" id="JANEYT010000033">
    <property type="protein sequence ID" value="MCQ1059289.1"/>
    <property type="molecule type" value="Genomic_DNA"/>
</dbReference>
<evidence type="ECO:0000256" key="1">
    <source>
        <dbReference type="ARBA" id="ARBA00004162"/>
    </source>
</evidence>
<keyword evidence="6" id="KW-0135">Cellulose biosynthesis</keyword>
<evidence type="ECO:0000256" key="2">
    <source>
        <dbReference type="ARBA" id="ARBA00022475"/>
    </source>
</evidence>
<keyword evidence="3 6" id="KW-0812">Transmembrane</keyword>
<evidence type="ECO:0000256" key="5">
    <source>
        <dbReference type="ARBA" id="ARBA00023136"/>
    </source>
</evidence>
<evidence type="ECO:0000256" key="4">
    <source>
        <dbReference type="ARBA" id="ARBA00022989"/>
    </source>
</evidence>
<dbReference type="InterPro" id="IPR018513">
    <property type="entry name" value="Cell_synthase_bac"/>
</dbReference>
<comment type="similarity">
    <text evidence="6">Belongs to the AcsB/BcsB family.</text>
</comment>
<organism evidence="7 8">
    <name type="scientific">Photobacterium pectinilyticum</name>
    <dbReference type="NCBI Taxonomy" id="2906793"/>
    <lineage>
        <taxon>Bacteria</taxon>
        <taxon>Pseudomonadati</taxon>
        <taxon>Pseudomonadota</taxon>
        <taxon>Gammaproteobacteria</taxon>
        <taxon>Vibrionales</taxon>
        <taxon>Vibrionaceae</taxon>
        <taxon>Photobacterium</taxon>
    </lineage>
</organism>
<comment type="caution">
    <text evidence="7">The sequence shown here is derived from an EMBL/GenBank/DDBJ whole genome shotgun (WGS) entry which is preliminary data.</text>
</comment>
<feature type="signal peptide" evidence="6">
    <location>
        <begin position="1"/>
        <end position="19"/>
    </location>
</feature>
<evidence type="ECO:0000313" key="7">
    <source>
        <dbReference type="EMBL" id="MCQ1059289.1"/>
    </source>
</evidence>
<dbReference type="RefSeq" id="WP_255043324.1">
    <property type="nucleotide sequence ID" value="NZ_JANEYT010000033.1"/>
</dbReference>